<dbReference type="CDD" id="cd07247">
    <property type="entry name" value="SgaA_N_like"/>
    <property type="match status" value="1"/>
</dbReference>
<organism evidence="2 3">
    <name type="scientific">Streptomyces montanisoli</name>
    <dbReference type="NCBI Taxonomy" id="2798581"/>
    <lineage>
        <taxon>Bacteria</taxon>
        <taxon>Bacillati</taxon>
        <taxon>Actinomycetota</taxon>
        <taxon>Actinomycetes</taxon>
        <taxon>Kitasatosporales</taxon>
        <taxon>Streptomycetaceae</taxon>
        <taxon>Streptomyces</taxon>
    </lineage>
</organism>
<name>A0A940RXS9_9ACTN</name>
<dbReference type="InterPro" id="IPR004360">
    <property type="entry name" value="Glyas_Fos-R_dOase_dom"/>
</dbReference>
<dbReference type="PANTHER" id="PTHR33993">
    <property type="entry name" value="GLYOXALASE-RELATED"/>
    <property type="match status" value="1"/>
</dbReference>
<evidence type="ECO:0000313" key="2">
    <source>
        <dbReference type="EMBL" id="MBP0457899.1"/>
    </source>
</evidence>
<keyword evidence="3" id="KW-1185">Reference proteome</keyword>
<dbReference type="Pfam" id="PF18029">
    <property type="entry name" value="Glyoxalase_6"/>
    <property type="match status" value="1"/>
</dbReference>
<reference evidence="2" key="1">
    <citation type="submission" date="2021-03" db="EMBL/GenBank/DDBJ databases">
        <title>Whole genome sequence of Streptomyces bomunensis MMS17-BM035.</title>
        <authorList>
            <person name="Lee J.H."/>
        </authorList>
    </citation>
    <scope>NUCLEOTIDE SEQUENCE</scope>
    <source>
        <strain evidence="2">MMS17-BM035</strain>
    </source>
</reference>
<accession>A0A940RXS9</accession>
<dbReference type="Gene3D" id="3.10.180.10">
    <property type="entry name" value="2,3-Dihydroxybiphenyl 1,2-Dioxygenase, domain 1"/>
    <property type="match status" value="2"/>
</dbReference>
<evidence type="ECO:0000313" key="3">
    <source>
        <dbReference type="Proteomes" id="UP000670475"/>
    </source>
</evidence>
<sequence length="261" mass="27058">MAQDEKTGSDTVTGAPCWVTLLSRELSTAQAFYSDVLGWTYRDTSLGDNFCVALTNGSPVAGIGGVASSLQVAAAWTPYFAVADVDAAAARIRERGATVAVGPLAFHTGRAALATDPDGAAFGIWEGAVRSDWTVGQGSAPAWLELRTRDAPAATRFYDEVLGWSGDARSALSPAYEDGNAVLRQHGHMVARISEGAVPASADPQVRPRWHVYFRVPEVGASVAAAVAAGGGLVGPATEGAQERDATLRDPDGALFTVTPA</sequence>
<dbReference type="InterPro" id="IPR029068">
    <property type="entry name" value="Glyas_Bleomycin-R_OHBP_Dase"/>
</dbReference>
<dbReference type="AlphaFoldDB" id="A0A940RXS9"/>
<dbReference type="Proteomes" id="UP000670475">
    <property type="component" value="Unassembled WGS sequence"/>
</dbReference>
<feature type="domain" description="VOC" evidence="1">
    <location>
        <begin position="15"/>
        <end position="127"/>
    </location>
</feature>
<dbReference type="Pfam" id="PF00903">
    <property type="entry name" value="Glyoxalase"/>
    <property type="match status" value="1"/>
</dbReference>
<dbReference type="InterPro" id="IPR037523">
    <property type="entry name" value="VOC_core"/>
</dbReference>
<dbReference type="PANTHER" id="PTHR33993:SF10">
    <property type="entry name" value="CONSERVED PROTEIN"/>
    <property type="match status" value="1"/>
</dbReference>
<comment type="caution">
    <text evidence="2">The sequence shown here is derived from an EMBL/GenBank/DDBJ whole genome shotgun (WGS) entry which is preliminary data.</text>
</comment>
<feature type="domain" description="VOC" evidence="1">
    <location>
        <begin position="140"/>
        <end position="261"/>
    </location>
</feature>
<dbReference type="PROSITE" id="PS51819">
    <property type="entry name" value="VOC"/>
    <property type="match status" value="2"/>
</dbReference>
<dbReference type="RefSeq" id="WP_209339656.1">
    <property type="nucleotide sequence ID" value="NZ_JAGIQL010000030.1"/>
</dbReference>
<evidence type="ECO:0000259" key="1">
    <source>
        <dbReference type="PROSITE" id="PS51819"/>
    </source>
</evidence>
<dbReference type="InterPro" id="IPR041581">
    <property type="entry name" value="Glyoxalase_6"/>
</dbReference>
<gene>
    <name evidence="2" type="ORF">JFN87_10355</name>
</gene>
<dbReference type="EMBL" id="JAGIQL010000030">
    <property type="protein sequence ID" value="MBP0457899.1"/>
    <property type="molecule type" value="Genomic_DNA"/>
</dbReference>
<proteinExistence type="predicted"/>
<dbReference type="InterPro" id="IPR052164">
    <property type="entry name" value="Anthracycline_SecMetBiosynth"/>
</dbReference>
<protein>
    <submittedName>
        <fullName evidence="2">VOC family protein</fullName>
    </submittedName>
</protein>
<dbReference type="SUPFAM" id="SSF54593">
    <property type="entry name" value="Glyoxalase/Bleomycin resistance protein/Dihydroxybiphenyl dioxygenase"/>
    <property type="match status" value="2"/>
</dbReference>